<keyword evidence="5" id="KW-1185">Reference proteome</keyword>
<feature type="domain" description="DUF4795" evidence="3">
    <location>
        <begin position="433"/>
        <end position="628"/>
    </location>
</feature>
<evidence type="ECO:0000313" key="4">
    <source>
        <dbReference type="EnsemblMetazoa" id="XP_008212063"/>
    </source>
</evidence>
<evidence type="ECO:0000313" key="5">
    <source>
        <dbReference type="Proteomes" id="UP000002358"/>
    </source>
</evidence>
<dbReference type="KEGG" id="nvi:100677895"/>
<dbReference type="Proteomes" id="UP000002358">
    <property type="component" value="Chromosome 2"/>
</dbReference>
<organism evidence="4 5">
    <name type="scientific">Nasonia vitripennis</name>
    <name type="common">Parasitic wasp</name>
    <dbReference type="NCBI Taxonomy" id="7425"/>
    <lineage>
        <taxon>Eukaryota</taxon>
        <taxon>Metazoa</taxon>
        <taxon>Ecdysozoa</taxon>
        <taxon>Arthropoda</taxon>
        <taxon>Hexapoda</taxon>
        <taxon>Insecta</taxon>
        <taxon>Pterygota</taxon>
        <taxon>Neoptera</taxon>
        <taxon>Endopterygota</taxon>
        <taxon>Hymenoptera</taxon>
        <taxon>Apocrita</taxon>
        <taxon>Proctotrupomorpha</taxon>
        <taxon>Chalcidoidea</taxon>
        <taxon>Pteromalidae</taxon>
        <taxon>Pteromalinae</taxon>
        <taxon>Nasonia</taxon>
    </lineage>
</organism>
<dbReference type="EnsemblMetazoa" id="XM_008213841">
    <property type="protein sequence ID" value="XP_008212063"/>
    <property type="gene ID" value="LOC100677895"/>
</dbReference>
<evidence type="ECO:0000256" key="2">
    <source>
        <dbReference type="SAM" id="MobiDB-lite"/>
    </source>
</evidence>
<evidence type="ECO:0000259" key="3">
    <source>
        <dbReference type="Pfam" id="PF16043"/>
    </source>
</evidence>
<feature type="region of interest" description="Disordered" evidence="2">
    <location>
        <begin position="738"/>
        <end position="758"/>
    </location>
</feature>
<feature type="compositionally biased region" description="Polar residues" evidence="2">
    <location>
        <begin position="243"/>
        <end position="257"/>
    </location>
</feature>
<feature type="compositionally biased region" description="Polar residues" evidence="2">
    <location>
        <begin position="739"/>
        <end position="758"/>
    </location>
</feature>
<protein>
    <recommendedName>
        <fullName evidence="3">DUF4795 domain-containing protein</fullName>
    </recommendedName>
</protein>
<dbReference type="OrthoDB" id="5981048at2759"/>
<proteinExistence type="predicted"/>
<dbReference type="InterPro" id="IPR032013">
    <property type="entry name" value="DUF4795"/>
</dbReference>
<accession>A0A7M7H8P6</accession>
<dbReference type="RefSeq" id="XP_008212063.1">
    <property type="nucleotide sequence ID" value="XM_008213841.4"/>
</dbReference>
<feature type="compositionally biased region" description="Basic and acidic residues" evidence="2">
    <location>
        <begin position="273"/>
        <end position="284"/>
    </location>
</feature>
<dbReference type="InParanoid" id="A0A7M7H8P6"/>
<feature type="coiled-coil region" evidence="1">
    <location>
        <begin position="559"/>
        <end position="586"/>
    </location>
</feature>
<dbReference type="PANTHER" id="PTHR47080:SF1">
    <property type="entry name" value="CHROMOSOME 16 OPEN READING FRAME 96"/>
    <property type="match status" value="1"/>
</dbReference>
<keyword evidence="1" id="KW-0175">Coiled coil</keyword>
<dbReference type="PANTHER" id="PTHR47080">
    <property type="entry name" value="CHROMOSOME 16 OPEN READING FRAME 96"/>
    <property type="match status" value="1"/>
</dbReference>
<sequence length="758" mass="85868">MASNMETASLHISLSEMLDLALGTPEVGAVNLNILHNFLHVLLNLNNLRSTKVEYRGEDARRIKAMMSSSSKPGHGLHFHEYSVINNCKGANNHNGKSDDQSMNIDNRVDDPLSDGVPPTALTFKKLEESVKTLQKKHHALEKLVNSSEIIKHLWEENTSPATDPWHVINTKKRLDAIERGIDKSTATLRDSIKDDRPKRLAGGSDILEQVAHINKRLSELEDNVSSLNRDAEQVQGQDPVIENQSQSVDDNRTTIGYSDEEENNSSQVAKSVSEKQSDIDEKCSSASSAEGQKTDISDTDVLGEVDCCKMRNNMMSMATTLEQVKEEICALKEKLYEMTKSNDNKGEFEKAKCKPTKKCIISLDDRPEEKYVVIKQKQSDIRPARCADLICNVETSLSNSIKCIEERFKSFEDYVNCSLRNINDTISKNKSEEELMKYVKSVRLDLEDVRQDVCNLKNNRIAQLKQNEIFQEQMDVLKIVKADKKEVEEALANKADLCGLNKKVSHEQFDAVCDDLTGRLNEAIAKLSQQESIWQQSLGELRCEIEGKLDELEIPALKDFINNELQALKNKIRLLSEIKREQEAAGARKLLRELRCISCDKDAFMQPDARILGTPDAFPCRPDIKPYLTFKMDQVRTQRKIIAQGKNLVHLEEMLNENAEKRKHRCPETCDNVSRDQTCNRYCGGSHTLISPQQRAARTKNCVTQWGVHDLQLIEGFVEGTDGKMYRGRWFLGKNNETDVNQSNISKPNQKPLTEMN</sequence>
<name>A0A7M7H8P6_NASVI</name>
<reference evidence="4" key="1">
    <citation type="submission" date="2021-01" db="UniProtKB">
        <authorList>
            <consortium name="EnsemblMetazoa"/>
        </authorList>
    </citation>
    <scope>IDENTIFICATION</scope>
</reference>
<dbReference type="Pfam" id="PF16043">
    <property type="entry name" value="DUF4795"/>
    <property type="match status" value="1"/>
</dbReference>
<evidence type="ECO:0000256" key="1">
    <source>
        <dbReference type="SAM" id="Coils"/>
    </source>
</evidence>
<dbReference type="SMR" id="A0A7M7H8P6"/>
<dbReference type="GeneID" id="100677895"/>
<feature type="region of interest" description="Disordered" evidence="2">
    <location>
        <begin position="225"/>
        <end position="297"/>
    </location>
</feature>
<dbReference type="AlphaFoldDB" id="A0A7M7H8P6"/>